<dbReference type="Proteomes" id="UP001341281">
    <property type="component" value="Chromosome 02"/>
</dbReference>
<dbReference type="EMBL" id="CP144746">
    <property type="protein sequence ID" value="WVZ58546.1"/>
    <property type="molecule type" value="Genomic_DNA"/>
</dbReference>
<evidence type="ECO:0000313" key="2">
    <source>
        <dbReference type="Proteomes" id="UP001341281"/>
    </source>
</evidence>
<gene>
    <name evidence="1" type="ORF">U9M48_008812</name>
</gene>
<protein>
    <submittedName>
        <fullName evidence="1">Uncharacterized protein</fullName>
    </submittedName>
</protein>
<dbReference type="Pfam" id="PF03140">
    <property type="entry name" value="DUF247"/>
    <property type="match status" value="1"/>
</dbReference>
<keyword evidence="2" id="KW-1185">Reference proteome</keyword>
<organism evidence="1 2">
    <name type="scientific">Paspalum notatum var. saurae</name>
    <dbReference type="NCBI Taxonomy" id="547442"/>
    <lineage>
        <taxon>Eukaryota</taxon>
        <taxon>Viridiplantae</taxon>
        <taxon>Streptophyta</taxon>
        <taxon>Embryophyta</taxon>
        <taxon>Tracheophyta</taxon>
        <taxon>Spermatophyta</taxon>
        <taxon>Magnoliopsida</taxon>
        <taxon>Liliopsida</taxon>
        <taxon>Poales</taxon>
        <taxon>Poaceae</taxon>
        <taxon>PACMAD clade</taxon>
        <taxon>Panicoideae</taxon>
        <taxon>Andropogonodae</taxon>
        <taxon>Paspaleae</taxon>
        <taxon>Paspalinae</taxon>
        <taxon>Paspalum</taxon>
    </lineage>
</organism>
<name>A0AAQ3SPZ6_PASNO</name>
<feature type="non-terminal residue" evidence="1">
    <location>
        <position position="1"/>
    </location>
</feature>
<sequence>VLIDEVDLERAAHKVRADFSKAEIKIHRFPASLCDVGGSDDGPYIVPSPRAVSIGPYHHGARHLQDMEDAVYAEVLSISARARDRYAATGDEALRGTSDDDDGFVALMFRDGCFLLQFMLADALQWPK</sequence>
<evidence type="ECO:0000313" key="1">
    <source>
        <dbReference type="EMBL" id="WVZ58546.1"/>
    </source>
</evidence>
<dbReference type="PANTHER" id="PTHR31549">
    <property type="entry name" value="PROTEIN, PUTATIVE (DUF247)-RELATED-RELATED"/>
    <property type="match status" value="1"/>
</dbReference>
<proteinExistence type="predicted"/>
<dbReference type="PANTHER" id="PTHR31549:SF256">
    <property type="entry name" value="EXPRESSED PROTEIN"/>
    <property type="match status" value="1"/>
</dbReference>
<dbReference type="AlphaFoldDB" id="A0AAQ3SPZ6"/>
<reference evidence="1 2" key="1">
    <citation type="submission" date="2024-02" db="EMBL/GenBank/DDBJ databases">
        <title>High-quality chromosome-scale genome assembly of Pensacola bahiagrass (Paspalum notatum Flugge var. saurae).</title>
        <authorList>
            <person name="Vega J.M."/>
            <person name="Podio M."/>
            <person name="Orjuela J."/>
            <person name="Siena L.A."/>
            <person name="Pessino S.C."/>
            <person name="Combes M.C."/>
            <person name="Mariac C."/>
            <person name="Albertini E."/>
            <person name="Pupilli F."/>
            <person name="Ortiz J.P.A."/>
            <person name="Leblanc O."/>
        </authorList>
    </citation>
    <scope>NUCLEOTIDE SEQUENCE [LARGE SCALE GENOMIC DNA]</scope>
    <source>
        <strain evidence="1">R1</strain>
        <tissue evidence="1">Leaf</tissue>
    </source>
</reference>
<dbReference type="InterPro" id="IPR004158">
    <property type="entry name" value="DUF247_pln"/>
</dbReference>
<accession>A0AAQ3SPZ6</accession>